<dbReference type="EMBL" id="HBGA01141414">
    <property type="protein sequence ID" value="CAD9040683.1"/>
    <property type="molecule type" value="Transcribed_RNA"/>
</dbReference>
<reference evidence="1" key="1">
    <citation type="submission" date="2021-01" db="EMBL/GenBank/DDBJ databases">
        <authorList>
            <person name="Corre E."/>
            <person name="Pelletier E."/>
            <person name="Niang G."/>
            <person name="Scheremetjew M."/>
            <person name="Finn R."/>
            <person name="Kale V."/>
            <person name="Holt S."/>
            <person name="Cochrane G."/>
            <person name="Meng A."/>
            <person name="Brown T."/>
            <person name="Cohen L."/>
        </authorList>
    </citation>
    <scope>NUCLEOTIDE SEQUENCE</scope>
    <source>
        <strain evidence="1">NIES-381</strain>
    </source>
</reference>
<organism evidence="1">
    <name type="scientific">Eutreptiella gymnastica</name>
    <dbReference type="NCBI Taxonomy" id="73025"/>
    <lineage>
        <taxon>Eukaryota</taxon>
        <taxon>Discoba</taxon>
        <taxon>Euglenozoa</taxon>
        <taxon>Euglenida</taxon>
        <taxon>Spirocuta</taxon>
        <taxon>Euglenophyceae</taxon>
        <taxon>Eutreptiales</taxon>
        <taxon>Eutreptiaceae</taxon>
        <taxon>Eutreptiella</taxon>
    </lineage>
</organism>
<gene>
    <name evidence="1" type="ORF">EGYM00392_LOCUS51852</name>
</gene>
<dbReference type="AlphaFoldDB" id="A0A7S1JDX3"/>
<evidence type="ECO:0000313" key="1">
    <source>
        <dbReference type="EMBL" id="CAD9040683.1"/>
    </source>
</evidence>
<sequence length="358" mass="39783">MKRRLQRGMTEHGPGYRWYRRWEPQGCVPLGIQLVGCCLLSTPDLVVAAVGTMAGALDRYDPGAHRVIPTSNRAGHLIWGSAWHVGGGILGVWEDTVALALRLRYSRRDAVWGHPMGRLPPPFVYGNEPPFPRDLPANSPEALALLRQVLEDAYAGTCRTFPARMQANELTTAVWRGVEVDRRAVLVVGYTRVRSGGRSEAHVVVVSANQIRSAADEYHWGAVDSQRYSGLALPSPGQRTADVTRAVYIVDRLLLVQDMYVLAVRGDAIRHTAGGPDRYKGRLPRNTYLRGRRIRRIWKYLMGKKWKVQGDKVHRMGSPGGIPGLGTRQDAEWALGGPCPEGVRVYKYIINGVPRAVR</sequence>
<accession>A0A7S1JDX3</accession>
<protein>
    <submittedName>
        <fullName evidence="1">Uncharacterized protein</fullName>
    </submittedName>
</protein>
<proteinExistence type="predicted"/>
<name>A0A7S1JDX3_9EUGL</name>